<keyword evidence="1" id="KW-1133">Transmembrane helix</keyword>
<dbReference type="EMBL" id="QICQ01000033">
    <property type="protein sequence ID" value="PXV76323.1"/>
    <property type="molecule type" value="Genomic_DNA"/>
</dbReference>
<keyword evidence="3" id="KW-1185">Reference proteome</keyword>
<protein>
    <submittedName>
        <fullName evidence="2">Uncharacterized protein</fullName>
    </submittedName>
</protein>
<name>A0ABX5M6N8_9PROT</name>
<accession>A0ABX5M6N8</accession>
<reference evidence="2 3" key="1">
    <citation type="submission" date="2018-04" db="EMBL/GenBank/DDBJ databases">
        <title>Active sludge and wastewater microbial communities from Klosterneuburg, Austria.</title>
        <authorList>
            <person name="Wagner M."/>
        </authorList>
    </citation>
    <scope>NUCLEOTIDE SEQUENCE [LARGE SCALE GENOMIC DNA]</scope>
    <source>
        <strain evidence="2 3">Nm 57</strain>
    </source>
</reference>
<comment type="caution">
    <text evidence="2">The sequence shown here is derived from an EMBL/GenBank/DDBJ whole genome shotgun (WGS) entry which is preliminary data.</text>
</comment>
<dbReference type="Proteomes" id="UP000247780">
    <property type="component" value="Unassembled WGS sequence"/>
</dbReference>
<evidence type="ECO:0000313" key="3">
    <source>
        <dbReference type="Proteomes" id="UP000247780"/>
    </source>
</evidence>
<sequence length="78" mass="8778">MFPREIIIKNKGVEEKINFSDYRIPLSDRLFGALACAADAGWWILVACLKLAVIGLILNVSFLMAILQSARKANRRSR</sequence>
<keyword evidence="1" id="KW-0472">Membrane</keyword>
<organism evidence="2 3">
    <name type="scientific">Nitrosomonas eutropha</name>
    <dbReference type="NCBI Taxonomy" id="916"/>
    <lineage>
        <taxon>Bacteria</taxon>
        <taxon>Pseudomonadati</taxon>
        <taxon>Pseudomonadota</taxon>
        <taxon>Betaproteobacteria</taxon>
        <taxon>Nitrosomonadales</taxon>
        <taxon>Nitrosomonadaceae</taxon>
        <taxon>Nitrosomonas</taxon>
    </lineage>
</organism>
<feature type="transmembrane region" description="Helical" evidence="1">
    <location>
        <begin position="40"/>
        <end position="67"/>
    </location>
</feature>
<evidence type="ECO:0000313" key="2">
    <source>
        <dbReference type="EMBL" id="PXV76323.1"/>
    </source>
</evidence>
<gene>
    <name evidence="2" type="ORF">C8R14_13325</name>
</gene>
<dbReference type="RefSeq" id="WP_041353546.1">
    <property type="nucleotide sequence ID" value="NZ_FNNM01000010.1"/>
</dbReference>
<proteinExistence type="predicted"/>
<evidence type="ECO:0000256" key="1">
    <source>
        <dbReference type="SAM" id="Phobius"/>
    </source>
</evidence>
<keyword evidence="1" id="KW-0812">Transmembrane</keyword>